<gene>
    <name evidence="13" type="ORF">Poly51_04670</name>
</gene>
<dbReference type="FunFam" id="1.10.1040.10:FF:000017">
    <property type="entry name" value="2-dehydropantoate 2-reductase"/>
    <property type="match status" value="1"/>
</dbReference>
<dbReference type="AlphaFoldDB" id="A0A5C6FKQ1"/>
<feature type="domain" description="Ketopantoate reductase N-terminal" evidence="11">
    <location>
        <begin position="23"/>
        <end position="169"/>
    </location>
</feature>
<dbReference type="InterPro" id="IPR051402">
    <property type="entry name" value="KPR-Related"/>
</dbReference>
<evidence type="ECO:0000256" key="4">
    <source>
        <dbReference type="ARBA" id="ARBA00019465"/>
    </source>
</evidence>
<dbReference type="NCBIfam" id="NF004887">
    <property type="entry name" value="PRK06249.1"/>
    <property type="match status" value="1"/>
</dbReference>
<dbReference type="InterPro" id="IPR013332">
    <property type="entry name" value="KPR_N"/>
</dbReference>
<dbReference type="InterPro" id="IPR008927">
    <property type="entry name" value="6-PGluconate_DH-like_C_sf"/>
</dbReference>
<comment type="function">
    <text evidence="9">Catalyzes the NADPH-dependent reduction of ketopantoate into pantoic acid.</text>
</comment>
<dbReference type="UniPathway" id="UPA00028">
    <property type="reaction ID" value="UER00004"/>
</dbReference>
<evidence type="ECO:0000259" key="11">
    <source>
        <dbReference type="Pfam" id="PF02558"/>
    </source>
</evidence>
<name>A0A5C6FKQ1_9BACT</name>
<evidence type="ECO:0000256" key="2">
    <source>
        <dbReference type="ARBA" id="ARBA00007870"/>
    </source>
</evidence>
<accession>A0A5C6FKQ1</accession>
<dbReference type="Pfam" id="PF02558">
    <property type="entry name" value="ApbA"/>
    <property type="match status" value="1"/>
</dbReference>
<evidence type="ECO:0000256" key="1">
    <source>
        <dbReference type="ARBA" id="ARBA00004994"/>
    </source>
</evidence>
<dbReference type="Gene3D" id="1.10.1040.10">
    <property type="entry name" value="N-(1-d-carboxylethyl)-l-norvaline Dehydrogenase, domain 2"/>
    <property type="match status" value="1"/>
</dbReference>
<dbReference type="SUPFAM" id="SSF51735">
    <property type="entry name" value="NAD(P)-binding Rossmann-fold domains"/>
    <property type="match status" value="1"/>
</dbReference>
<evidence type="ECO:0000256" key="9">
    <source>
        <dbReference type="RuleBase" id="RU362068"/>
    </source>
</evidence>
<feature type="transmembrane region" description="Helical" evidence="10">
    <location>
        <begin position="21"/>
        <end position="40"/>
    </location>
</feature>
<comment type="caution">
    <text evidence="13">The sequence shown here is derived from an EMBL/GenBank/DDBJ whole genome shotgun (WGS) entry which is preliminary data.</text>
</comment>
<keyword evidence="10" id="KW-0812">Transmembrane</keyword>
<protein>
    <recommendedName>
        <fullName evidence="4 9">2-dehydropantoate 2-reductase</fullName>
        <ecNumber evidence="3 9">1.1.1.169</ecNumber>
    </recommendedName>
    <alternativeName>
        <fullName evidence="7 9">Ketopantoate reductase</fullName>
    </alternativeName>
</protein>
<evidence type="ECO:0000256" key="8">
    <source>
        <dbReference type="ARBA" id="ARBA00048793"/>
    </source>
</evidence>
<proteinExistence type="inferred from homology"/>
<keyword evidence="10" id="KW-0472">Membrane</keyword>
<dbReference type="InterPro" id="IPR013328">
    <property type="entry name" value="6PGD_dom2"/>
</dbReference>
<sequence>MRISDSERFVDSDIIGRMEKLRYAIIGAGALGGLYGGLLARAGFEVHFLFHSDYDYVVEHGLRVETKLGDFHLTDVHAHASASTMPPCDVTIVGLKTTLNHLLDELLVPPTRDGGLVLCLQNGLGSEDACVAVVGPDRVLGGCCFLCSNKVGPGHIRHIDQGRIVFGEYGDRAIDVSSRVQRIADEMQSAGIDAHTTDDLPKTRWKKLMWNIPFNGLSVVLDASTKELVDDPDALALAESLVREVHAGAAACGVHVPEKAIATTIDVTKVMVPYDSSMRLDFLAARPMEIDAILGNPIRAAAEAGFAMPRVESIYRQLKFLDRGRHRSTIP</sequence>
<dbReference type="PANTHER" id="PTHR21708:SF26">
    <property type="entry name" value="2-DEHYDROPANTOATE 2-REDUCTASE"/>
    <property type="match status" value="1"/>
</dbReference>
<dbReference type="EC" id="1.1.1.169" evidence="3 9"/>
<comment type="similarity">
    <text evidence="2 9">Belongs to the ketopantoate reductase family.</text>
</comment>
<dbReference type="Proteomes" id="UP000318288">
    <property type="component" value="Unassembled WGS sequence"/>
</dbReference>
<feature type="domain" description="Ketopantoate reductase C-terminal" evidence="12">
    <location>
        <begin position="202"/>
        <end position="320"/>
    </location>
</feature>
<evidence type="ECO:0000256" key="10">
    <source>
        <dbReference type="SAM" id="Phobius"/>
    </source>
</evidence>
<dbReference type="InterPro" id="IPR013752">
    <property type="entry name" value="KPA_reductase"/>
</dbReference>
<keyword evidence="5 9" id="KW-0521">NADP</keyword>
<reference evidence="13 14" key="1">
    <citation type="submission" date="2019-02" db="EMBL/GenBank/DDBJ databases">
        <title>Deep-cultivation of Planctomycetes and their phenomic and genomic characterization uncovers novel biology.</title>
        <authorList>
            <person name="Wiegand S."/>
            <person name="Jogler M."/>
            <person name="Boedeker C."/>
            <person name="Pinto D."/>
            <person name="Vollmers J."/>
            <person name="Rivas-Marin E."/>
            <person name="Kohn T."/>
            <person name="Peeters S.H."/>
            <person name="Heuer A."/>
            <person name="Rast P."/>
            <person name="Oberbeckmann S."/>
            <person name="Bunk B."/>
            <person name="Jeske O."/>
            <person name="Meyerdierks A."/>
            <person name="Storesund J.E."/>
            <person name="Kallscheuer N."/>
            <person name="Luecker S."/>
            <person name="Lage O.M."/>
            <person name="Pohl T."/>
            <person name="Merkel B.J."/>
            <person name="Hornburger P."/>
            <person name="Mueller R.-W."/>
            <person name="Bruemmer F."/>
            <person name="Labrenz M."/>
            <person name="Spormann A.M."/>
            <person name="Op Den Camp H."/>
            <person name="Overmann J."/>
            <person name="Amann R."/>
            <person name="Jetten M.S.M."/>
            <person name="Mascher T."/>
            <person name="Medema M.H."/>
            <person name="Devos D.P."/>
            <person name="Kaster A.-K."/>
            <person name="Ovreas L."/>
            <person name="Rohde M."/>
            <person name="Galperin M.Y."/>
            <person name="Jogler C."/>
        </authorList>
    </citation>
    <scope>NUCLEOTIDE SEQUENCE [LARGE SCALE GENOMIC DNA]</scope>
    <source>
        <strain evidence="13 14">Poly51</strain>
    </source>
</reference>
<dbReference type="EMBL" id="SJPW01000001">
    <property type="protein sequence ID" value="TWU60192.1"/>
    <property type="molecule type" value="Genomic_DNA"/>
</dbReference>
<evidence type="ECO:0000256" key="6">
    <source>
        <dbReference type="ARBA" id="ARBA00023002"/>
    </source>
</evidence>
<organism evidence="13 14">
    <name type="scientific">Rubripirellula tenax</name>
    <dbReference type="NCBI Taxonomy" id="2528015"/>
    <lineage>
        <taxon>Bacteria</taxon>
        <taxon>Pseudomonadati</taxon>
        <taxon>Planctomycetota</taxon>
        <taxon>Planctomycetia</taxon>
        <taxon>Pirellulales</taxon>
        <taxon>Pirellulaceae</taxon>
        <taxon>Rubripirellula</taxon>
    </lineage>
</organism>
<dbReference type="PANTHER" id="PTHR21708">
    <property type="entry name" value="PROBABLE 2-DEHYDROPANTOATE 2-REDUCTASE"/>
    <property type="match status" value="1"/>
</dbReference>
<dbReference type="InterPro" id="IPR036291">
    <property type="entry name" value="NAD(P)-bd_dom_sf"/>
</dbReference>
<dbReference type="SUPFAM" id="SSF48179">
    <property type="entry name" value="6-phosphogluconate dehydrogenase C-terminal domain-like"/>
    <property type="match status" value="1"/>
</dbReference>
<dbReference type="GO" id="GO:0015940">
    <property type="term" value="P:pantothenate biosynthetic process"/>
    <property type="evidence" value="ECO:0007669"/>
    <property type="project" value="UniProtKB-UniPathway"/>
</dbReference>
<comment type="pathway">
    <text evidence="1 9">Cofactor biosynthesis; (R)-pantothenate biosynthesis; (R)-pantoate from 3-methyl-2-oxobutanoate: step 2/2.</text>
</comment>
<evidence type="ECO:0000313" key="13">
    <source>
        <dbReference type="EMBL" id="TWU60192.1"/>
    </source>
</evidence>
<dbReference type="NCBIfam" id="TIGR00745">
    <property type="entry name" value="apbA_panE"/>
    <property type="match status" value="1"/>
</dbReference>
<dbReference type="GO" id="GO:0008677">
    <property type="term" value="F:2-dehydropantoate 2-reductase activity"/>
    <property type="evidence" value="ECO:0007669"/>
    <property type="project" value="UniProtKB-EC"/>
</dbReference>
<keyword evidence="6 9" id="KW-0560">Oxidoreductase</keyword>
<dbReference type="Pfam" id="PF08546">
    <property type="entry name" value="ApbA_C"/>
    <property type="match status" value="1"/>
</dbReference>
<evidence type="ECO:0000256" key="5">
    <source>
        <dbReference type="ARBA" id="ARBA00022857"/>
    </source>
</evidence>
<keyword evidence="14" id="KW-1185">Reference proteome</keyword>
<comment type="catalytic activity">
    <reaction evidence="8 9">
        <text>(R)-pantoate + NADP(+) = 2-dehydropantoate + NADPH + H(+)</text>
        <dbReference type="Rhea" id="RHEA:16233"/>
        <dbReference type="ChEBI" id="CHEBI:11561"/>
        <dbReference type="ChEBI" id="CHEBI:15378"/>
        <dbReference type="ChEBI" id="CHEBI:15980"/>
        <dbReference type="ChEBI" id="CHEBI:57783"/>
        <dbReference type="ChEBI" id="CHEBI:58349"/>
        <dbReference type="EC" id="1.1.1.169"/>
    </reaction>
</comment>
<dbReference type="Gene3D" id="3.40.50.720">
    <property type="entry name" value="NAD(P)-binding Rossmann-like Domain"/>
    <property type="match status" value="1"/>
</dbReference>
<evidence type="ECO:0000313" key="14">
    <source>
        <dbReference type="Proteomes" id="UP000318288"/>
    </source>
</evidence>
<evidence type="ECO:0000256" key="7">
    <source>
        <dbReference type="ARBA" id="ARBA00032024"/>
    </source>
</evidence>
<dbReference type="InterPro" id="IPR003710">
    <property type="entry name" value="ApbA"/>
</dbReference>
<evidence type="ECO:0000259" key="12">
    <source>
        <dbReference type="Pfam" id="PF08546"/>
    </source>
</evidence>
<keyword evidence="9" id="KW-0566">Pantothenate biosynthesis</keyword>
<evidence type="ECO:0000256" key="3">
    <source>
        <dbReference type="ARBA" id="ARBA00013014"/>
    </source>
</evidence>
<keyword evidence="10" id="KW-1133">Transmembrane helix</keyword>
<dbReference type="GO" id="GO:0005737">
    <property type="term" value="C:cytoplasm"/>
    <property type="evidence" value="ECO:0007669"/>
    <property type="project" value="TreeGrafter"/>
</dbReference>